<evidence type="ECO:0000256" key="1">
    <source>
        <dbReference type="SAM" id="SignalP"/>
    </source>
</evidence>
<keyword evidence="3" id="KW-1185">Reference proteome</keyword>
<proteinExistence type="predicted"/>
<reference evidence="2" key="1">
    <citation type="submission" date="2021-04" db="EMBL/GenBank/DDBJ databases">
        <title>The genome sequence of Ideonella sp. 4Y11.</title>
        <authorList>
            <person name="Liu Y."/>
        </authorList>
    </citation>
    <scope>NUCLEOTIDE SEQUENCE</scope>
    <source>
        <strain evidence="2">4Y11</strain>
    </source>
</reference>
<feature type="chain" id="PRO_5037137211" evidence="1">
    <location>
        <begin position="27"/>
        <end position="209"/>
    </location>
</feature>
<organism evidence="2 3">
    <name type="scientific">Ideonella aquatica</name>
    <dbReference type="NCBI Taxonomy" id="2824119"/>
    <lineage>
        <taxon>Bacteria</taxon>
        <taxon>Pseudomonadati</taxon>
        <taxon>Pseudomonadota</taxon>
        <taxon>Betaproteobacteria</taxon>
        <taxon>Burkholderiales</taxon>
        <taxon>Sphaerotilaceae</taxon>
        <taxon>Ideonella</taxon>
    </lineage>
</organism>
<gene>
    <name evidence="2" type="ORF">KAK06_23500</name>
</gene>
<feature type="signal peptide" evidence="1">
    <location>
        <begin position="1"/>
        <end position="26"/>
    </location>
</feature>
<dbReference type="RefSeq" id="WP_210804604.1">
    <property type="nucleotide sequence ID" value="NZ_JAGQDE010000045.1"/>
</dbReference>
<keyword evidence="1" id="KW-0732">Signal</keyword>
<name>A0A940YKH3_9BURK</name>
<evidence type="ECO:0000313" key="3">
    <source>
        <dbReference type="Proteomes" id="UP000678374"/>
    </source>
</evidence>
<comment type="caution">
    <text evidence="2">The sequence shown here is derived from an EMBL/GenBank/DDBJ whole genome shotgun (WGS) entry which is preliminary data.</text>
</comment>
<evidence type="ECO:0000313" key="2">
    <source>
        <dbReference type="EMBL" id="MBQ0961923.1"/>
    </source>
</evidence>
<accession>A0A940YKH3</accession>
<dbReference type="Proteomes" id="UP000678374">
    <property type="component" value="Unassembled WGS sequence"/>
</dbReference>
<protein>
    <submittedName>
        <fullName evidence="2">Uncharacterized protein</fullName>
    </submittedName>
</protein>
<sequence>MTNLSHRLRPWLHLLALAAASTCATAQTCPNQVGFAFSVSTNVSPYHMVLMGERYQGTGQYAAQLVLNPEIMAHLATSLAAGCTQRVNFAGAGMGSWTWNLGRTSMSSITRLQATSLALARTWKLGEWGARHVVLQGVQDQYLSNSFQYPFDEELPLRVVKKLQEGDQLDVVGEARVRAISVGGGLYDQANVSAYWPASYFPFLVIGLP</sequence>
<dbReference type="EMBL" id="JAGQDE010000045">
    <property type="protein sequence ID" value="MBQ0961923.1"/>
    <property type="molecule type" value="Genomic_DNA"/>
</dbReference>
<dbReference type="AlphaFoldDB" id="A0A940YKH3"/>